<keyword evidence="2" id="KW-1185">Reference proteome</keyword>
<evidence type="ECO:0000313" key="1">
    <source>
        <dbReference type="EMBL" id="KAJ7784624.1"/>
    </source>
</evidence>
<comment type="caution">
    <text evidence="1">The sequence shown here is derived from an EMBL/GenBank/DDBJ whole genome shotgun (WGS) entry which is preliminary data.</text>
</comment>
<sequence>MAPTSTNALTEVMNRQTRILPSVSQEGSENPPELEDYDIMEEIASGESCTVFLVNCKRGRLRNRQLALRKSSASRSESSNSSSIHLSLVSSVHCFLVVNLFHAHRHTAALSFARALSGRSPFQLPGAGAFVRRPSSRCFEKLNRGSDIFKDSRRRSPQYQTV</sequence>
<dbReference type="Proteomes" id="UP001215598">
    <property type="component" value="Unassembled WGS sequence"/>
</dbReference>
<evidence type="ECO:0000313" key="2">
    <source>
        <dbReference type="Proteomes" id="UP001215598"/>
    </source>
</evidence>
<protein>
    <submittedName>
        <fullName evidence="1">Uncharacterized protein</fullName>
    </submittedName>
</protein>
<dbReference type="AlphaFoldDB" id="A0AAD7KFM3"/>
<proteinExistence type="predicted"/>
<name>A0AAD7KFM3_9AGAR</name>
<reference evidence="1" key="1">
    <citation type="submission" date="2023-03" db="EMBL/GenBank/DDBJ databases">
        <title>Massive genome expansion in bonnet fungi (Mycena s.s.) driven by repeated elements and novel gene families across ecological guilds.</title>
        <authorList>
            <consortium name="Lawrence Berkeley National Laboratory"/>
            <person name="Harder C.B."/>
            <person name="Miyauchi S."/>
            <person name="Viragh M."/>
            <person name="Kuo A."/>
            <person name="Thoen E."/>
            <person name="Andreopoulos B."/>
            <person name="Lu D."/>
            <person name="Skrede I."/>
            <person name="Drula E."/>
            <person name="Henrissat B."/>
            <person name="Morin E."/>
            <person name="Kohler A."/>
            <person name="Barry K."/>
            <person name="LaButti K."/>
            <person name="Morin E."/>
            <person name="Salamov A."/>
            <person name="Lipzen A."/>
            <person name="Mereny Z."/>
            <person name="Hegedus B."/>
            <person name="Baldrian P."/>
            <person name="Stursova M."/>
            <person name="Weitz H."/>
            <person name="Taylor A."/>
            <person name="Grigoriev I.V."/>
            <person name="Nagy L.G."/>
            <person name="Martin F."/>
            <person name="Kauserud H."/>
        </authorList>
    </citation>
    <scope>NUCLEOTIDE SEQUENCE</scope>
    <source>
        <strain evidence="1">CBHHK182m</strain>
    </source>
</reference>
<accession>A0AAD7KFM3</accession>
<gene>
    <name evidence="1" type="ORF">B0H16DRAFT_304488</name>
</gene>
<dbReference type="EMBL" id="JARKIB010000002">
    <property type="protein sequence ID" value="KAJ7784624.1"/>
    <property type="molecule type" value="Genomic_DNA"/>
</dbReference>
<organism evidence="1 2">
    <name type="scientific">Mycena metata</name>
    <dbReference type="NCBI Taxonomy" id="1033252"/>
    <lineage>
        <taxon>Eukaryota</taxon>
        <taxon>Fungi</taxon>
        <taxon>Dikarya</taxon>
        <taxon>Basidiomycota</taxon>
        <taxon>Agaricomycotina</taxon>
        <taxon>Agaricomycetes</taxon>
        <taxon>Agaricomycetidae</taxon>
        <taxon>Agaricales</taxon>
        <taxon>Marasmiineae</taxon>
        <taxon>Mycenaceae</taxon>
        <taxon>Mycena</taxon>
    </lineage>
</organism>